<evidence type="ECO:0000256" key="3">
    <source>
        <dbReference type="ARBA" id="ARBA00005152"/>
    </source>
</evidence>
<sequence>MSSEYEYTEKDLDDFLEVGIKLIKEAGDIAKAADRSKVSMKTDSLDYASQVLTETDQKVEKHLMTGLSKAFSDHKFIGEESISENGCIDSFSNNPTWIIDPIDGTMNFIHNNPLFCTSMGLTINRRIVLGIVYCPMIDQLFTAIKGKGAHLNGEVIHVSECRSPSKAMVICEVSCGKNELKKEANVETMKNLLKNVQAIRCPGPAALDMCWVGAGFADSFFHFGIHCWDMAAGAIIIREAGGVILDPSGSEFDFMGRSCLCASSNELAEGMQPLIVPFKVDRDFPDVCPF</sequence>
<comment type="pathway">
    <text evidence="3 9">Polyol metabolism; myo-inositol biosynthesis; myo-inositol from D-glucose 6-phosphate: step 2/2.</text>
</comment>
<feature type="binding site" evidence="8">
    <location>
        <position position="79"/>
    </location>
    <ligand>
        <name>Mg(2+)</name>
        <dbReference type="ChEBI" id="CHEBI:18420"/>
        <label>1</label>
        <note>catalytic</note>
    </ligand>
</feature>
<dbReference type="PROSITE" id="PS00629">
    <property type="entry name" value="IMP_1"/>
    <property type="match status" value="1"/>
</dbReference>
<comment type="catalytic activity">
    <reaction evidence="1 9">
        <text>a myo-inositol phosphate + H2O = myo-inositol + phosphate</text>
        <dbReference type="Rhea" id="RHEA:24056"/>
        <dbReference type="ChEBI" id="CHEBI:15377"/>
        <dbReference type="ChEBI" id="CHEBI:17268"/>
        <dbReference type="ChEBI" id="CHEBI:43474"/>
        <dbReference type="ChEBI" id="CHEBI:84139"/>
        <dbReference type="EC" id="3.1.3.25"/>
    </reaction>
</comment>
<feature type="binding site" evidence="8">
    <location>
        <position position="229"/>
    </location>
    <ligand>
        <name>Mg(2+)</name>
        <dbReference type="ChEBI" id="CHEBI:18420"/>
        <label>1</label>
        <note>catalytic</note>
    </ligand>
</feature>
<dbReference type="Gene3D" id="3.40.190.80">
    <property type="match status" value="1"/>
</dbReference>
<evidence type="ECO:0000256" key="2">
    <source>
        <dbReference type="ARBA" id="ARBA00001946"/>
    </source>
</evidence>
<dbReference type="SUPFAM" id="SSF56655">
    <property type="entry name" value="Carbohydrate phosphatase"/>
    <property type="match status" value="1"/>
</dbReference>
<dbReference type="FunFam" id="3.40.190.80:FF:000002">
    <property type="entry name" value="Inositol-1-monophosphatase"/>
    <property type="match status" value="1"/>
</dbReference>
<dbReference type="GO" id="GO:0046872">
    <property type="term" value="F:metal ion binding"/>
    <property type="evidence" value="ECO:0007669"/>
    <property type="project" value="UniProtKB-KW"/>
</dbReference>
<reference evidence="10" key="1">
    <citation type="submission" date="2009-03" db="EMBL/GenBank/DDBJ databases">
        <title>Caligus rogercresseyi ESTs and full-length cDNAs.</title>
        <authorList>
            <person name="Yasuike M."/>
            <person name="von Schalburg K."/>
            <person name="Cooper G."/>
            <person name="Leong J."/>
            <person name="Jones S.R.M."/>
            <person name="Koop B.F."/>
        </authorList>
    </citation>
    <scope>NUCLEOTIDE SEQUENCE</scope>
    <source>
        <tissue evidence="10">Whole tissue</tissue>
    </source>
</reference>
<feature type="binding site" evidence="8">
    <location>
        <position position="102"/>
    </location>
    <ligand>
        <name>Mg(2+)</name>
        <dbReference type="ChEBI" id="CHEBI:18420"/>
        <label>1</label>
        <note>catalytic</note>
    </ligand>
</feature>
<evidence type="ECO:0000256" key="4">
    <source>
        <dbReference type="ARBA" id="ARBA00009759"/>
    </source>
</evidence>
<comment type="similarity">
    <text evidence="4 9">Belongs to the inositol monophosphatase superfamily.</text>
</comment>
<feature type="binding site" evidence="8">
    <location>
        <position position="103"/>
    </location>
    <ligand>
        <name>Mg(2+)</name>
        <dbReference type="ChEBI" id="CHEBI:18420"/>
        <label>1</label>
        <note>catalytic</note>
    </ligand>
</feature>
<keyword evidence="5 8" id="KW-0479">Metal-binding</keyword>
<dbReference type="GO" id="GO:0046854">
    <property type="term" value="P:phosphatidylinositol phosphate biosynthetic process"/>
    <property type="evidence" value="ECO:0007669"/>
    <property type="project" value="InterPro"/>
</dbReference>
<dbReference type="PANTHER" id="PTHR20854">
    <property type="entry name" value="INOSITOL MONOPHOSPHATASE"/>
    <property type="match status" value="1"/>
</dbReference>
<dbReference type="CDD" id="cd01639">
    <property type="entry name" value="IMPase"/>
    <property type="match status" value="1"/>
</dbReference>
<evidence type="ECO:0000256" key="1">
    <source>
        <dbReference type="ARBA" id="ARBA00001033"/>
    </source>
</evidence>
<dbReference type="GO" id="GO:0006021">
    <property type="term" value="P:inositol biosynthetic process"/>
    <property type="evidence" value="ECO:0007669"/>
    <property type="project" value="UniProtKB-UniPathway"/>
</dbReference>
<dbReference type="EMBL" id="BT077307">
    <property type="protein sequence ID" value="ACO11731.1"/>
    <property type="molecule type" value="mRNA"/>
</dbReference>
<dbReference type="Gene3D" id="3.30.540.10">
    <property type="entry name" value="Fructose-1,6-Bisphosphatase, subunit A, domain 1"/>
    <property type="match status" value="1"/>
</dbReference>
<dbReference type="PRINTS" id="PR00378">
    <property type="entry name" value="LIIMPHPHTASE"/>
</dbReference>
<evidence type="ECO:0000256" key="6">
    <source>
        <dbReference type="ARBA" id="ARBA00022801"/>
    </source>
</evidence>
<keyword evidence="7 8" id="KW-0460">Magnesium</keyword>
<dbReference type="GO" id="GO:0007165">
    <property type="term" value="P:signal transduction"/>
    <property type="evidence" value="ECO:0007669"/>
    <property type="project" value="TreeGrafter"/>
</dbReference>
<gene>
    <name evidence="10" type="primary">IMPA1</name>
</gene>
<feature type="binding site" evidence="8">
    <location>
        <position position="100"/>
    </location>
    <ligand>
        <name>Mg(2+)</name>
        <dbReference type="ChEBI" id="CHEBI:18420"/>
        <label>1</label>
        <note>catalytic</note>
    </ligand>
</feature>
<dbReference type="InterPro" id="IPR020552">
    <property type="entry name" value="Inositol_monoPase_Li-sen"/>
</dbReference>
<organism evidence="10">
    <name type="scientific">Caligus rogercresseyi</name>
    <name type="common">Sea louse</name>
    <dbReference type="NCBI Taxonomy" id="217165"/>
    <lineage>
        <taxon>Eukaryota</taxon>
        <taxon>Metazoa</taxon>
        <taxon>Ecdysozoa</taxon>
        <taxon>Arthropoda</taxon>
        <taxon>Crustacea</taxon>
        <taxon>Multicrustacea</taxon>
        <taxon>Hexanauplia</taxon>
        <taxon>Copepoda</taxon>
        <taxon>Siphonostomatoida</taxon>
        <taxon>Caligidae</taxon>
        <taxon>Caligus</taxon>
    </lineage>
</organism>
<dbReference type="InterPro" id="IPR020583">
    <property type="entry name" value="Inositol_monoP_metal-BS"/>
</dbReference>
<evidence type="ECO:0000256" key="5">
    <source>
        <dbReference type="ARBA" id="ARBA00022723"/>
    </source>
</evidence>
<dbReference type="UniPathway" id="UPA00823">
    <property type="reaction ID" value="UER00788"/>
</dbReference>
<evidence type="ECO:0000256" key="8">
    <source>
        <dbReference type="PIRSR" id="PIRSR600760-2"/>
    </source>
</evidence>
<evidence type="ECO:0000256" key="9">
    <source>
        <dbReference type="RuleBase" id="RU364068"/>
    </source>
</evidence>
<dbReference type="PROSITE" id="PS00630">
    <property type="entry name" value="IMP_2"/>
    <property type="match status" value="1"/>
</dbReference>
<dbReference type="AlphaFoldDB" id="C1BRS8"/>
<dbReference type="InterPro" id="IPR020550">
    <property type="entry name" value="Inositol_monophosphatase_CS"/>
</dbReference>
<dbReference type="InterPro" id="IPR000760">
    <property type="entry name" value="Inositol_monophosphatase-like"/>
</dbReference>
<name>C1BRS8_CALRO</name>
<dbReference type="InterPro" id="IPR033942">
    <property type="entry name" value="IMPase"/>
</dbReference>
<evidence type="ECO:0000313" key="10">
    <source>
        <dbReference type="EMBL" id="ACO11731.1"/>
    </source>
</evidence>
<protein>
    <recommendedName>
        <fullName evidence="9">Inositol-1-monophosphatase</fullName>
        <ecNumber evidence="9">3.1.3.25</ecNumber>
    </recommendedName>
</protein>
<comment type="cofactor">
    <cofactor evidence="2 8 9">
        <name>Mg(2+)</name>
        <dbReference type="ChEBI" id="CHEBI:18420"/>
    </cofactor>
</comment>
<proteinExistence type="evidence at transcript level"/>
<keyword evidence="6 9" id="KW-0378">Hydrolase</keyword>
<accession>C1BRS8</accession>
<dbReference type="EC" id="3.1.3.25" evidence="9"/>
<evidence type="ECO:0000256" key="7">
    <source>
        <dbReference type="ARBA" id="ARBA00022842"/>
    </source>
</evidence>
<dbReference type="GO" id="GO:0008934">
    <property type="term" value="F:inositol monophosphate 1-phosphatase activity"/>
    <property type="evidence" value="ECO:0007669"/>
    <property type="project" value="InterPro"/>
</dbReference>
<dbReference type="PRINTS" id="PR00377">
    <property type="entry name" value="IMPHPHTASES"/>
</dbReference>
<dbReference type="FunFam" id="3.30.540.10:FF:000004">
    <property type="entry name" value="Inositol-1-monophosphatase"/>
    <property type="match status" value="1"/>
</dbReference>
<dbReference type="Pfam" id="PF00459">
    <property type="entry name" value="Inositol_P"/>
    <property type="match status" value="1"/>
</dbReference>
<dbReference type="PANTHER" id="PTHR20854:SF4">
    <property type="entry name" value="INOSITOL-1-MONOPHOSPHATASE-RELATED"/>
    <property type="match status" value="1"/>
</dbReference>